<dbReference type="Proteomes" id="UP000178912">
    <property type="component" value="Unassembled WGS sequence"/>
</dbReference>
<name>A0A1E1KYV6_9HELO</name>
<protein>
    <submittedName>
        <fullName evidence="2">Uncharacterized protein</fullName>
    </submittedName>
</protein>
<evidence type="ECO:0000256" key="1">
    <source>
        <dbReference type="SAM" id="MobiDB-lite"/>
    </source>
</evidence>
<feature type="compositionally biased region" description="Low complexity" evidence="1">
    <location>
        <begin position="59"/>
        <end position="77"/>
    </location>
</feature>
<evidence type="ECO:0000313" key="2">
    <source>
        <dbReference type="EMBL" id="CZT03439.1"/>
    </source>
</evidence>
<organism evidence="2 3">
    <name type="scientific">Rhynchosporium agropyri</name>
    <dbReference type="NCBI Taxonomy" id="914238"/>
    <lineage>
        <taxon>Eukaryota</taxon>
        <taxon>Fungi</taxon>
        <taxon>Dikarya</taxon>
        <taxon>Ascomycota</taxon>
        <taxon>Pezizomycotina</taxon>
        <taxon>Leotiomycetes</taxon>
        <taxon>Helotiales</taxon>
        <taxon>Ploettnerulaceae</taxon>
        <taxon>Rhynchosporium</taxon>
    </lineage>
</organism>
<proteinExistence type="predicted"/>
<gene>
    <name evidence="2" type="ORF">RAG0_10188</name>
</gene>
<reference evidence="3" key="1">
    <citation type="submission" date="2016-03" db="EMBL/GenBank/DDBJ databases">
        <authorList>
            <person name="Guldener U."/>
        </authorList>
    </citation>
    <scope>NUCLEOTIDE SEQUENCE [LARGE SCALE GENOMIC DNA]</scope>
    <source>
        <strain evidence="3">04CH-RAC-A.6.1</strain>
    </source>
</reference>
<feature type="region of interest" description="Disordered" evidence="1">
    <location>
        <begin position="42"/>
        <end position="85"/>
    </location>
</feature>
<sequence>MVCCECEQRTDIVFGTPPGTVQCSTCDHWECNDCGFESLVQKTASKPQPKPPPKPQPKSQPKVQPKVQPKAQPKAAAGSGNVGKK</sequence>
<accession>A0A1E1KYV6</accession>
<dbReference type="EMBL" id="FJUX01000062">
    <property type="protein sequence ID" value="CZT03439.1"/>
    <property type="molecule type" value="Genomic_DNA"/>
</dbReference>
<dbReference type="AlphaFoldDB" id="A0A1E1KYV6"/>
<feature type="compositionally biased region" description="Pro residues" evidence="1">
    <location>
        <begin position="48"/>
        <end position="58"/>
    </location>
</feature>
<evidence type="ECO:0000313" key="3">
    <source>
        <dbReference type="Proteomes" id="UP000178912"/>
    </source>
</evidence>
<keyword evidence="3" id="KW-1185">Reference proteome</keyword>